<keyword evidence="13" id="KW-1185">Reference proteome</keyword>
<dbReference type="Proteomes" id="UP000032160">
    <property type="component" value="Chromosome I"/>
</dbReference>
<dbReference type="InterPro" id="IPR005548">
    <property type="entry name" value="Cell_div_FtsQ/DivIB_C"/>
</dbReference>
<dbReference type="PANTHER" id="PTHR35851:SF1">
    <property type="entry name" value="CELL DIVISION PROTEIN FTSQ"/>
    <property type="match status" value="1"/>
</dbReference>
<dbReference type="InterPro" id="IPR026579">
    <property type="entry name" value="FtsQ"/>
</dbReference>
<evidence type="ECO:0000256" key="8">
    <source>
        <dbReference type="ARBA" id="ARBA00023306"/>
    </source>
</evidence>
<dbReference type="InterPro" id="IPR013685">
    <property type="entry name" value="POTRA_FtsQ_type"/>
</dbReference>
<feature type="compositionally biased region" description="Polar residues" evidence="10">
    <location>
        <begin position="34"/>
        <end position="44"/>
    </location>
</feature>
<evidence type="ECO:0000256" key="4">
    <source>
        <dbReference type="ARBA" id="ARBA00022618"/>
    </source>
</evidence>
<evidence type="ECO:0000256" key="9">
    <source>
        <dbReference type="HAMAP-Rule" id="MF_00911"/>
    </source>
</evidence>
<keyword evidence="5 9" id="KW-0812">Transmembrane</keyword>
<keyword evidence="7 9" id="KW-0472">Membrane</keyword>
<dbReference type="GO" id="GO:0005886">
    <property type="term" value="C:plasma membrane"/>
    <property type="evidence" value="ECO:0007669"/>
    <property type="project" value="UniProtKB-SubCell"/>
</dbReference>
<dbReference type="EMBL" id="HG966617">
    <property type="protein sequence ID" value="CDO58675.1"/>
    <property type="molecule type" value="Genomic_DNA"/>
</dbReference>
<dbReference type="AlphaFoldDB" id="X5MKL1"/>
<keyword evidence="3 9" id="KW-0997">Cell inner membrane</keyword>
<dbReference type="PROSITE" id="PS51779">
    <property type="entry name" value="POTRA"/>
    <property type="match status" value="1"/>
</dbReference>
<dbReference type="GO" id="GO:0090529">
    <property type="term" value="P:cell septum assembly"/>
    <property type="evidence" value="ECO:0007669"/>
    <property type="project" value="InterPro"/>
</dbReference>
<evidence type="ECO:0000259" key="11">
    <source>
        <dbReference type="PROSITE" id="PS51779"/>
    </source>
</evidence>
<keyword evidence="2 9" id="KW-1003">Cell membrane</keyword>
<dbReference type="HOGENOM" id="CLU_061141_2_0_5"/>
<feature type="compositionally biased region" description="Basic residues" evidence="10">
    <location>
        <begin position="7"/>
        <end position="24"/>
    </location>
</feature>
<evidence type="ECO:0000256" key="1">
    <source>
        <dbReference type="ARBA" id="ARBA00004370"/>
    </source>
</evidence>
<proteinExistence type="inferred from homology"/>
<organism evidence="12 13">
    <name type="scientific">Candidatus Phaeomarinibacter ectocarpi</name>
    <dbReference type="NCBI Taxonomy" id="1458461"/>
    <lineage>
        <taxon>Bacteria</taxon>
        <taxon>Pseudomonadati</taxon>
        <taxon>Pseudomonadota</taxon>
        <taxon>Alphaproteobacteria</taxon>
        <taxon>Hyphomicrobiales</taxon>
        <taxon>Parvibaculaceae</taxon>
        <taxon>Candidatus Phaeomarinibacter</taxon>
    </lineage>
</organism>
<evidence type="ECO:0000256" key="10">
    <source>
        <dbReference type="SAM" id="MobiDB-lite"/>
    </source>
</evidence>
<evidence type="ECO:0000256" key="6">
    <source>
        <dbReference type="ARBA" id="ARBA00022989"/>
    </source>
</evidence>
<evidence type="ECO:0000256" key="5">
    <source>
        <dbReference type="ARBA" id="ARBA00022692"/>
    </source>
</evidence>
<dbReference type="RefSeq" id="WP_081826328.1">
    <property type="nucleotide sequence ID" value="NZ_HG966617.1"/>
</dbReference>
<comment type="similarity">
    <text evidence="9">Belongs to the FtsQ/DivIB family. FtsQ subfamily.</text>
</comment>
<dbReference type="PANTHER" id="PTHR35851">
    <property type="entry name" value="CELL DIVISION PROTEIN FTSQ"/>
    <property type="match status" value="1"/>
</dbReference>
<dbReference type="KEGG" id="pect:BN1012_Phect461"/>
<dbReference type="Pfam" id="PF03799">
    <property type="entry name" value="FtsQ_DivIB_C"/>
    <property type="match status" value="1"/>
</dbReference>
<dbReference type="GO" id="GO:0043093">
    <property type="term" value="P:FtsZ-dependent cytokinesis"/>
    <property type="evidence" value="ECO:0007669"/>
    <property type="project" value="UniProtKB-UniRule"/>
</dbReference>
<dbReference type="STRING" id="1458461.BN1012_Phect461"/>
<name>X5MKL1_9HYPH</name>
<evidence type="ECO:0000256" key="3">
    <source>
        <dbReference type="ARBA" id="ARBA00022519"/>
    </source>
</evidence>
<evidence type="ECO:0000313" key="12">
    <source>
        <dbReference type="EMBL" id="CDO58675.1"/>
    </source>
</evidence>
<evidence type="ECO:0000256" key="7">
    <source>
        <dbReference type="ARBA" id="ARBA00023136"/>
    </source>
</evidence>
<dbReference type="Gene3D" id="3.40.50.11690">
    <property type="entry name" value="Cell division protein FtsQ/DivIB"/>
    <property type="match status" value="1"/>
</dbReference>
<dbReference type="InterPro" id="IPR034746">
    <property type="entry name" value="POTRA"/>
</dbReference>
<gene>
    <name evidence="9" type="primary">ftsQ</name>
    <name evidence="12" type="ORF">BN1012_Phect461</name>
</gene>
<sequence>MPTVKSGAKKKSPAKRKPASRSRRAPATPRKSGTFRSGSRSQKSFGRRGAAPTGFRARMGALLNASRFFGLAAVVLLALTLGYGLVAGGHVAAFGVAVVEQSKSAVAGLGLRVEEVTVEGRTRTEAADVLKALGATRGQFIFDIDLVAARDRLERLEWVERATVSRHLPGTVHVQLMEREPYAVWQRGGRLSLVDRTGSLITDNNLSGFAHLPLVVGHGAHRNASALMKELMARPALAARVQAAVRVSNRRWNLKLQNGIEVRLPARGISDSLRKLVRMDAKNGVLSRNIRAVDLRVPGRITILIDSESAAQRRAAFQTRSVEGGRDA</sequence>
<protein>
    <recommendedName>
        <fullName evidence="9">Cell division protein FtsQ</fullName>
    </recommendedName>
</protein>
<dbReference type="Gene3D" id="3.10.20.310">
    <property type="entry name" value="membrane protein fhac"/>
    <property type="match status" value="1"/>
</dbReference>
<keyword evidence="6 9" id="KW-1133">Transmembrane helix</keyword>
<comment type="function">
    <text evidence="9">Essential cell division protein.</text>
</comment>
<reference evidence="12 13" key="1">
    <citation type="journal article" date="2014" name="Front. Genet.">
        <title>Genome and metabolic network of "Candidatus Phaeomarinobacter ectocarpi" Ec32, a new candidate genus of Alphaproteobacteria frequently associated with brown algae.</title>
        <authorList>
            <person name="Dittami S.M."/>
            <person name="Barbeyron T."/>
            <person name="Boyen C."/>
            <person name="Cambefort J."/>
            <person name="Collet G."/>
            <person name="Delage L."/>
            <person name="Gobet A."/>
            <person name="Groisillier A."/>
            <person name="Leblanc C."/>
            <person name="Michel G."/>
            <person name="Scornet D."/>
            <person name="Siegel A."/>
            <person name="Tapia J.E."/>
            <person name="Tonon T."/>
        </authorList>
    </citation>
    <scope>NUCLEOTIDE SEQUENCE [LARGE SCALE GENOMIC DNA]</scope>
    <source>
        <strain evidence="12 13">Ec32</strain>
    </source>
</reference>
<dbReference type="OrthoDB" id="9783091at2"/>
<dbReference type="GO" id="GO:0032153">
    <property type="term" value="C:cell division site"/>
    <property type="evidence" value="ECO:0007669"/>
    <property type="project" value="UniProtKB-UniRule"/>
</dbReference>
<feature type="region of interest" description="Disordered" evidence="10">
    <location>
        <begin position="1"/>
        <end position="51"/>
    </location>
</feature>
<feature type="domain" description="POTRA" evidence="11">
    <location>
        <begin position="111"/>
        <end position="179"/>
    </location>
</feature>
<evidence type="ECO:0000313" key="13">
    <source>
        <dbReference type="Proteomes" id="UP000032160"/>
    </source>
</evidence>
<keyword evidence="8 9" id="KW-0131">Cell cycle</keyword>
<comment type="subcellular location">
    <subcellularLocation>
        <location evidence="9">Cell inner membrane</location>
        <topology evidence="9">Single-pass type II membrane protein</topology>
    </subcellularLocation>
    <subcellularLocation>
        <location evidence="1">Membrane</location>
    </subcellularLocation>
    <text evidence="9">Localizes to the division septum.</text>
</comment>
<dbReference type="Pfam" id="PF08478">
    <property type="entry name" value="POTRA_1"/>
    <property type="match status" value="1"/>
</dbReference>
<dbReference type="InterPro" id="IPR045335">
    <property type="entry name" value="FtsQ_C_sf"/>
</dbReference>
<evidence type="ECO:0000256" key="2">
    <source>
        <dbReference type="ARBA" id="ARBA00022475"/>
    </source>
</evidence>
<dbReference type="HAMAP" id="MF_00911">
    <property type="entry name" value="FtsQ_subfam"/>
    <property type="match status" value="1"/>
</dbReference>
<dbReference type="PATRIC" id="fig|1458461.3.peg.460"/>
<accession>X5MKL1</accession>
<keyword evidence="4 9" id="KW-0132">Cell division</keyword>